<dbReference type="InterPro" id="IPR014519">
    <property type="entry name" value="UCP024492"/>
</dbReference>
<accession>A0A7C2M534</accession>
<gene>
    <name evidence="1" type="ORF">ENO10_01520</name>
</gene>
<dbReference type="InterPro" id="IPR007438">
    <property type="entry name" value="DUF488"/>
</dbReference>
<dbReference type="PANTHER" id="PTHR39337:SF1">
    <property type="entry name" value="BLR5642 PROTEIN"/>
    <property type="match status" value="1"/>
</dbReference>
<dbReference type="EMBL" id="DSEE01000113">
    <property type="protein sequence ID" value="HER39878.1"/>
    <property type="molecule type" value="Genomic_DNA"/>
</dbReference>
<evidence type="ECO:0000313" key="1">
    <source>
        <dbReference type="EMBL" id="HER39878.1"/>
    </source>
</evidence>
<name>A0A7C2M534_9FLAO</name>
<sequence>MSQQHQIWTIGHSTHPPEEFLEWLKEHRIEALVDIRRYPGSRKYPHFNKEALAESLVKNGILYYHFENLGGRRKAKPDSVNQVWRHPSFRGYADYMETEEFRSTVEELKNIATENRTAIMCSEAVWWSCHRSMVSDQLKADGWKVLHIMGKDKTTEHPYTKPAKIEKGKLVYRE</sequence>
<dbReference type="Proteomes" id="UP000885753">
    <property type="component" value="Unassembled WGS sequence"/>
</dbReference>
<reference evidence="1" key="1">
    <citation type="journal article" date="2020" name="mSystems">
        <title>Genome- and Community-Level Interaction Insights into Carbon Utilization and Element Cycling Functions of Hydrothermarchaeota in Hydrothermal Sediment.</title>
        <authorList>
            <person name="Zhou Z."/>
            <person name="Liu Y."/>
            <person name="Xu W."/>
            <person name="Pan J."/>
            <person name="Luo Z.H."/>
            <person name="Li M."/>
        </authorList>
    </citation>
    <scope>NUCLEOTIDE SEQUENCE [LARGE SCALE GENOMIC DNA]</scope>
    <source>
        <strain evidence="1">SpSt-1235</strain>
    </source>
</reference>
<organism evidence="1">
    <name type="scientific">Salinimicrobium catena</name>
    <dbReference type="NCBI Taxonomy" id="390640"/>
    <lineage>
        <taxon>Bacteria</taxon>
        <taxon>Pseudomonadati</taxon>
        <taxon>Bacteroidota</taxon>
        <taxon>Flavobacteriia</taxon>
        <taxon>Flavobacteriales</taxon>
        <taxon>Flavobacteriaceae</taxon>
        <taxon>Salinimicrobium</taxon>
    </lineage>
</organism>
<proteinExistence type="predicted"/>
<dbReference type="AlphaFoldDB" id="A0A7C2M534"/>
<protein>
    <submittedName>
        <fullName evidence="1">DUF488 domain-containing protein</fullName>
    </submittedName>
</protein>
<dbReference type="PIRSF" id="PIRSF024492">
    <property type="entry name" value="UCP024492"/>
    <property type="match status" value="1"/>
</dbReference>
<dbReference type="PANTHER" id="PTHR39337">
    <property type="entry name" value="BLR5642 PROTEIN"/>
    <property type="match status" value="1"/>
</dbReference>
<dbReference type="Pfam" id="PF04343">
    <property type="entry name" value="DUF488"/>
    <property type="match status" value="1"/>
</dbReference>
<comment type="caution">
    <text evidence="1">The sequence shown here is derived from an EMBL/GenBank/DDBJ whole genome shotgun (WGS) entry which is preliminary data.</text>
</comment>